<dbReference type="GO" id="GO:0051301">
    <property type="term" value="P:cell division"/>
    <property type="evidence" value="ECO:0007669"/>
    <property type="project" value="InterPro"/>
</dbReference>
<dbReference type="GO" id="GO:0004326">
    <property type="term" value="F:tetrahydrofolylpolyglutamate synthase activity"/>
    <property type="evidence" value="ECO:0007669"/>
    <property type="project" value="InterPro"/>
</dbReference>
<dbReference type="InterPro" id="IPR018109">
    <property type="entry name" value="Folylpolyglutamate_synth_CS"/>
</dbReference>
<keyword evidence="2" id="KW-0963">Cytoplasm</keyword>
<sequence length="480" mass="50702">MPRHSFSPLSVDSLVMHADISARIVGDSHTILTGISQDSRNIESGDILCCVRGESFDGHRFINEALERGCSAVLVDQVDESISPSITQIIVEDVRSVLGRIASAAFRHPASSLKMVGITGTNGKTSTAAILGSVLSMHGASVHVMGTLTGSRTTPESIDLQAQLRSLVDSGVDHVVMEVSSHALQQHRVDGIVFDLSIFTNLGHDHLDFHGTMENYFAAKKSLFTSQLSRCAVVNTDDAYGQQLFLNAEIRTTGFSASDVTDVSISAQRVAFSWRSLAISLPIGGTFSVANAIAAITAAAEMGVSDSAILSGCAQVATVPGRFESIPNDAGIDVVVDFAHTPEALRGLLTSARMITQAQLIVVFGCGGDRDSAKRPVMGGIATEVADVVIVTSDNPRSEDPEQIVADVMQGVSSNGARVSSIVNREKAIESAILGANRGDMVVVAGKGHELTQEIHGDFLPFSDVAVAQVALLKRKENLK</sequence>
<dbReference type="AlphaFoldDB" id="A0A6J6LP33"/>
<dbReference type="PANTHER" id="PTHR23135:SF4">
    <property type="entry name" value="UDP-N-ACETYLMURAMOYL-L-ALANYL-D-GLUTAMATE--2,6-DIAMINOPIMELATE LIGASE MURE HOMOLOG, CHLOROPLASTIC"/>
    <property type="match status" value="1"/>
</dbReference>
<dbReference type="InterPro" id="IPR004101">
    <property type="entry name" value="Mur_ligase_C"/>
</dbReference>
<dbReference type="SUPFAM" id="SSF53244">
    <property type="entry name" value="MurD-like peptide ligases, peptide-binding domain"/>
    <property type="match status" value="1"/>
</dbReference>
<accession>A0A6J6LP33</accession>
<keyword evidence="7" id="KW-0573">Peptidoglycan synthesis</keyword>
<dbReference type="PANTHER" id="PTHR23135">
    <property type="entry name" value="MUR LIGASE FAMILY MEMBER"/>
    <property type="match status" value="1"/>
</dbReference>
<dbReference type="EMBL" id="CAEZXA010000001">
    <property type="protein sequence ID" value="CAB4662373.1"/>
    <property type="molecule type" value="Genomic_DNA"/>
</dbReference>
<dbReference type="PROSITE" id="PS01011">
    <property type="entry name" value="FOLYLPOLYGLU_SYNT_1"/>
    <property type="match status" value="1"/>
</dbReference>
<dbReference type="InterPro" id="IPR036615">
    <property type="entry name" value="Mur_ligase_C_dom_sf"/>
</dbReference>
<dbReference type="SUPFAM" id="SSF53623">
    <property type="entry name" value="MurD-like peptide ligases, catalytic domain"/>
    <property type="match status" value="1"/>
</dbReference>
<evidence type="ECO:0000256" key="2">
    <source>
        <dbReference type="ARBA" id="ARBA00022490"/>
    </source>
</evidence>
<dbReference type="SUPFAM" id="SSF63418">
    <property type="entry name" value="MurE/MurF N-terminal domain"/>
    <property type="match status" value="1"/>
</dbReference>
<comment type="similarity">
    <text evidence="1">Belongs to the MurCDEF family. MurE subfamily.</text>
</comment>
<dbReference type="InterPro" id="IPR005761">
    <property type="entry name" value="UDP-N-AcMur-Glu-dNH2Pim_ligase"/>
</dbReference>
<dbReference type="Pfam" id="PF02875">
    <property type="entry name" value="Mur_ligase_C"/>
    <property type="match status" value="1"/>
</dbReference>
<dbReference type="Gene3D" id="3.90.190.20">
    <property type="entry name" value="Mur ligase, C-terminal domain"/>
    <property type="match status" value="1"/>
</dbReference>
<keyword evidence="4" id="KW-0547">Nucleotide-binding</keyword>
<dbReference type="NCBIfam" id="NF001126">
    <property type="entry name" value="PRK00139.1-4"/>
    <property type="match status" value="1"/>
</dbReference>
<evidence type="ECO:0000256" key="8">
    <source>
        <dbReference type="ARBA" id="ARBA00023316"/>
    </source>
</evidence>
<name>A0A6J6LP33_9ZZZZ</name>
<dbReference type="GO" id="GO:0008360">
    <property type="term" value="P:regulation of cell shape"/>
    <property type="evidence" value="ECO:0007669"/>
    <property type="project" value="UniProtKB-KW"/>
</dbReference>
<dbReference type="GO" id="GO:0005524">
    <property type="term" value="F:ATP binding"/>
    <property type="evidence" value="ECO:0007669"/>
    <property type="project" value="UniProtKB-KW"/>
</dbReference>
<keyword evidence="6" id="KW-0133">Cell shape</keyword>
<dbReference type="Pfam" id="PF01225">
    <property type="entry name" value="Mur_ligase"/>
    <property type="match status" value="1"/>
</dbReference>
<gene>
    <name evidence="12" type="ORF">UFOPK2334_00025</name>
</gene>
<dbReference type="InterPro" id="IPR036565">
    <property type="entry name" value="Mur-like_cat_sf"/>
</dbReference>
<dbReference type="GO" id="GO:0071555">
    <property type="term" value="P:cell wall organization"/>
    <property type="evidence" value="ECO:0007669"/>
    <property type="project" value="UniProtKB-KW"/>
</dbReference>
<evidence type="ECO:0000256" key="1">
    <source>
        <dbReference type="ARBA" id="ARBA00005898"/>
    </source>
</evidence>
<dbReference type="Gene3D" id="3.40.1390.10">
    <property type="entry name" value="MurE/MurF, N-terminal domain"/>
    <property type="match status" value="1"/>
</dbReference>
<keyword evidence="3" id="KW-0436">Ligase</keyword>
<dbReference type="GO" id="GO:0009252">
    <property type="term" value="P:peptidoglycan biosynthetic process"/>
    <property type="evidence" value="ECO:0007669"/>
    <property type="project" value="UniProtKB-KW"/>
</dbReference>
<evidence type="ECO:0000256" key="6">
    <source>
        <dbReference type="ARBA" id="ARBA00022960"/>
    </source>
</evidence>
<evidence type="ECO:0000313" key="12">
    <source>
        <dbReference type="EMBL" id="CAB4662373.1"/>
    </source>
</evidence>
<evidence type="ECO:0000256" key="4">
    <source>
        <dbReference type="ARBA" id="ARBA00022741"/>
    </source>
</evidence>
<protein>
    <submittedName>
        <fullName evidence="12">Unannotated protein</fullName>
    </submittedName>
</protein>
<evidence type="ECO:0000256" key="5">
    <source>
        <dbReference type="ARBA" id="ARBA00022840"/>
    </source>
</evidence>
<dbReference type="NCBIfam" id="TIGR01085">
    <property type="entry name" value="murE"/>
    <property type="match status" value="1"/>
</dbReference>
<dbReference type="InterPro" id="IPR013221">
    <property type="entry name" value="Mur_ligase_cen"/>
</dbReference>
<keyword evidence="5" id="KW-0067">ATP-binding</keyword>
<evidence type="ECO:0000256" key="3">
    <source>
        <dbReference type="ARBA" id="ARBA00022598"/>
    </source>
</evidence>
<evidence type="ECO:0000256" key="7">
    <source>
        <dbReference type="ARBA" id="ARBA00022984"/>
    </source>
</evidence>
<feature type="domain" description="Mur ligase N-terminal catalytic" evidence="9">
    <location>
        <begin position="33"/>
        <end position="104"/>
    </location>
</feature>
<dbReference type="Pfam" id="PF08245">
    <property type="entry name" value="Mur_ligase_M"/>
    <property type="match status" value="1"/>
</dbReference>
<keyword evidence="8" id="KW-0961">Cell wall biogenesis/degradation</keyword>
<feature type="domain" description="Mur ligase central" evidence="11">
    <location>
        <begin position="118"/>
        <end position="299"/>
    </location>
</feature>
<feature type="domain" description="Mur ligase C-terminal" evidence="10">
    <location>
        <begin position="321"/>
        <end position="448"/>
    </location>
</feature>
<dbReference type="HAMAP" id="MF_00208">
    <property type="entry name" value="MurE"/>
    <property type="match status" value="1"/>
</dbReference>
<evidence type="ECO:0000259" key="11">
    <source>
        <dbReference type="Pfam" id="PF08245"/>
    </source>
</evidence>
<dbReference type="InterPro" id="IPR000713">
    <property type="entry name" value="Mur_ligase_N"/>
</dbReference>
<reference evidence="12" key="1">
    <citation type="submission" date="2020-05" db="EMBL/GenBank/DDBJ databases">
        <authorList>
            <person name="Chiriac C."/>
            <person name="Salcher M."/>
            <person name="Ghai R."/>
            <person name="Kavagutti S V."/>
        </authorList>
    </citation>
    <scope>NUCLEOTIDE SEQUENCE</scope>
</reference>
<evidence type="ECO:0000259" key="10">
    <source>
        <dbReference type="Pfam" id="PF02875"/>
    </source>
</evidence>
<evidence type="ECO:0000259" key="9">
    <source>
        <dbReference type="Pfam" id="PF01225"/>
    </source>
</evidence>
<dbReference type="Gene3D" id="3.40.1190.10">
    <property type="entry name" value="Mur-like, catalytic domain"/>
    <property type="match status" value="1"/>
</dbReference>
<dbReference type="InterPro" id="IPR035911">
    <property type="entry name" value="MurE/MurF_N"/>
</dbReference>
<organism evidence="12">
    <name type="scientific">freshwater metagenome</name>
    <dbReference type="NCBI Taxonomy" id="449393"/>
    <lineage>
        <taxon>unclassified sequences</taxon>
        <taxon>metagenomes</taxon>
        <taxon>ecological metagenomes</taxon>
    </lineage>
</organism>
<dbReference type="GO" id="GO:0005737">
    <property type="term" value="C:cytoplasm"/>
    <property type="evidence" value="ECO:0007669"/>
    <property type="project" value="InterPro"/>
</dbReference>
<proteinExistence type="inferred from homology"/>